<evidence type="ECO:0000313" key="3">
    <source>
        <dbReference type="WBParaSite" id="nRc.2.0.1.t15070-RA"/>
    </source>
</evidence>
<sequence length="164" mass="17395">MIEGMMKENEQERRESRRRTSSQLCPPPLPQGLGMCFAGGTCGDNAVCNLPANVCCPTSASGGAGGMPPNWGRPRWPMCRDGKTRAAALCFENYSCGQAHKYECVDGFCCRRESAATFTYPPWWSMFTTRPGGISGSTPVTGGPPITGTVTVISTNATTNGTVG</sequence>
<evidence type="ECO:0000313" key="2">
    <source>
        <dbReference type="Proteomes" id="UP000887565"/>
    </source>
</evidence>
<feature type="compositionally biased region" description="Basic and acidic residues" evidence="1">
    <location>
        <begin position="1"/>
        <end position="15"/>
    </location>
</feature>
<evidence type="ECO:0000256" key="1">
    <source>
        <dbReference type="SAM" id="MobiDB-lite"/>
    </source>
</evidence>
<feature type="region of interest" description="Disordered" evidence="1">
    <location>
        <begin position="1"/>
        <end position="26"/>
    </location>
</feature>
<organism evidence="2 3">
    <name type="scientific">Romanomermis culicivorax</name>
    <name type="common">Nematode worm</name>
    <dbReference type="NCBI Taxonomy" id="13658"/>
    <lineage>
        <taxon>Eukaryota</taxon>
        <taxon>Metazoa</taxon>
        <taxon>Ecdysozoa</taxon>
        <taxon>Nematoda</taxon>
        <taxon>Enoplea</taxon>
        <taxon>Dorylaimia</taxon>
        <taxon>Mermithida</taxon>
        <taxon>Mermithoidea</taxon>
        <taxon>Mermithidae</taxon>
        <taxon>Romanomermis</taxon>
    </lineage>
</organism>
<proteinExistence type="predicted"/>
<dbReference type="Proteomes" id="UP000887565">
    <property type="component" value="Unplaced"/>
</dbReference>
<dbReference type="AlphaFoldDB" id="A0A915IMN2"/>
<keyword evidence="2" id="KW-1185">Reference proteome</keyword>
<name>A0A915IMN2_ROMCU</name>
<reference evidence="3" key="1">
    <citation type="submission" date="2022-11" db="UniProtKB">
        <authorList>
            <consortium name="WormBaseParasite"/>
        </authorList>
    </citation>
    <scope>IDENTIFICATION</scope>
</reference>
<protein>
    <submittedName>
        <fullName evidence="3">WAP domain-containing protein</fullName>
    </submittedName>
</protein>
<accession>A0A915IMN2</accession>
<dbReference type="WBParaSite" id="nRc.2.0.1.t15070-RA">
    <property type="protein sequence ID" value="nRc.2.0.1.t15070-RA"/>
    <property type="gene ID" value="nRc.2.0.1.g15070"/>
</dbReference>